<comment type="caution">
    <text evidence="1">The sequence shown here is derived from an EMBL/GenBank/DDBJ whole genome shotgun (WGS) entry which is preliminary data.</text>
</comment>
<evidence type="ECO:0000313" key="2">
    <source>
        <dbReference type="Proteomes" id="UP001217089"/>
    </source>
</evidence>
<dbReference type="Proteomes" id="UP001217089">
    <property type="component" value="Unassembled WGS sequence"/>
</dbReference>
<dbReference type="EMBL" id="JARBDR010000141">
    <property type="protein sequence ID" value="KAJ8321101.1"/>
    <property type="molecule type" value="Genomic_DNA"/>
</dbReference>
<organism evidence="1 2">
    <name type="scientific">Tegillarca granosa</name>
    <name type="common">Malaysian cockle</name>
    <name type="synonym">Anadara granosa</name>
    <dbReference type="NCBI Taxonomy" id="220873"/>
    <lineage>
        <taxon>Eukaryota</taxon>
        <taxon>Metazoa</taxon>
        <taxon>Spiralia</taxon>
        <taxon>Lophotrochozoa</taxon>
        <taxon>Mollusca</taxon>
        <taxon>Bivalvia</taxon>
        <taxon>Autobranchia</taxon>
        <taxon>Pteriomorphia</taxon>
        <taxon>Arcoida</taxon>
        <taxon>Arcoidea</taxon>
        <taxon>Arcidae</taxon>
        <taxon>Tegillarca</taxon>
    </lineage>
</organism>
<proteinExistence type="predicted"/>
<accession>A0ABQ9FYA8</accession>
<name>A0ABQ9FYA8_TEGGR</name>
<keyword evidence="2" id="KW-1185">Reference proteome</keyword>
<evidence type="ECO:0000313" key="1">
    <source>
        <dbReference type="EMBL" id="KAJ8321101.1"/>
    </source>
</evidence>
<reference evidence="1 2" key="1">
    <citation type="submission" date="2022-12" db="EMBL/GenBank/DDBJ databases">
        <title>Chromosome-level genome of Tegillarca granosa.</title>
        <authorList>
            <person name="Kim J."/>
        </authorList>
    </citation>
    <scope>NUCLEOTIDE SEQUENCE [LARGE SCALE GENOMIC DNA]</scope>
    <source>
        <strain evidence="1">Teg-2019</strain>
        <tissue evidence="1">Adductor muscle</tissue>
    </source>
</reference>
<gene>
    <name evidence="1" type="ORF">KUTeg_002688</name>
</gene>
<sequence>MFTINLVSLSFFYRKSFYNFSNDYQENVLFSFTFFRDVILSDDKNFYLLNIEGLFFFVRCIKRWYFQSIFCSFCEAEQQDGHISDIDMLKLQMRVKVFNDGCNQIRLKWHINPGIFVLIEFSF</sequence>
<protein>
    <submittedName>
        <fullName evidence="1">Uncharacterized protein</fullName>
    </submittedName>
</protein>